<proteinExistence type="predicted"/>
<dbReference type="Proteomes" id="UP000199679">
    <property type="component" value="Chromosome I"/>
</dbReference>
<sequence length="99" mass="11513">MKLLWCWRCKMDVPMLDDVEFARAKELYSLGFKITTPDRFKPLLDYHNNLTGFHIADDEYNAIMHHQISQYGPECENCGKPYRTSLASFCAACGNKRTM</sequence>
<accession>A0A1H1UY00</accession>
<protein>
    <recommendedName>
        <fullName evidence="3">Zinc-ribbon domain-containing protein</fullName>
    </recommendedName>
</protein>
<evidence type="ECO:0000313" key="1">
    <source>
        <dbReference type="EMBL" id="SDS77313.1"/>
    </source>
</evidence>
<evidence type="ECO:0000313" key="2">
    <source>
        <dbReference type="Proteomes" id="UP000199679"/>
    </source>
</evidence>
<dbReference type="AlphaFoldDB" id="A0A1H1UY00"/>
<name>A0A1H1UY00_MUCMA</name>
<dbReference type="STRING" id="652787.SAMN05216490_1784"/>
<gene>
    <name evidence="1" type="ORF">SAMN05216490_1784</name>
</gene>
<dbReference type="RefSeq" id="WP_091371375.1">
    <property type="nucleotide sequence ID" value="NZ_LT629740.1"/>
</dbReference>
<dbReference type="EMBL" id="LT629740">
    <property type="protein sequence ID" value="SDS77313.1"/>
    <property type="molecule type" value="Genomic_DNA"/>
</dbReference>
<organism evidence="1 2">
    <name type="scientific">Mucilaginibacter mallensis</name>
    <dbReference type="NCBI Taxonomy" id="652787"/>
    <lineage>
        <taxon>Bacteria</taxon>
        <taxon>Pseudomonadati</taxon>
        <taxon>Bacteroidota</taxon>
        <taxon>Sphingobacteriia</taxon>
        <taxon>Sphingobacteriales</taxon>
        <taxon>Sphingobacteriaceae</taxon>
        <taxon>Mucilaginibacter</taxon>
    </lineage>
</organism>
<evidence type="ECO:0008006" key="3">
    <source>
        <dbReference type="Google" id="ProtNLM"/>
    </source>
</evidence>
<dbReference type="OrthoDB" id="5515745at2"/>
<reference evidence="1 2" key="1">
    <citation type="submission" date="2016-10" db="EMBL/GenBank/DDBJ databases">
        <authorList>
            <person name="de Groot N.N."/>
        </authorList>
    </citation>
    <scope>NUCLEOTIDE SEQUENCE [LARGE SCALE GENOMIC DNA]</scope>
    <source>
        <strain evidence="1 2">MP1X4</strain>
    </source>
</reference>
<keyword evidence="2" id="KW-1185">Reference proteome</keyword>